<sequence>MGRGAHTFLLVAMRLIAAFVYENVNKGGFVGCCWYDDSTFFNSTVYTADVELTCPEQWPEGSNVTLTCKVDARKVNNETCFTMNDVVDFQFTTSTSTDSSPECQVKDYMSSSAKCGSGGQDGSFNSHGCRCRELSGGKFVFEYVVNVKKARYNGGTWRCVPTCMDVHFNDLLTYEVAETCRNISI</sequence>
<comment type="caution">
    <text evidence="2">The sequence shown here is derived from an EMBL/GenBank/DDBJ whole genome shotgun (WGS) entry which is preliminary data.</text>
</comment>
<dbReference type="AlphaFoldDB" id="A0ABD0J221"/>
<organism evidence="2 3">
    <name type="scientific">Batillaria attramentaria</name>
    <dbReference type="NCBI Taxonomy" id="370345"/>
    <lineage>
        <taxon>Eukaryota</taxon>
        <taxon>Metazoa</taxon>
        <taxon>Spiralia</taxon>
        <taxon>Lophotrochozoa</taxon>
        <taxon>Mollusca</taxon>
        <taxon>Gastropoda</taxon>
        <taxon>Caenogastropoda</taxon>
        <taxon>Sorbeoconcha</taxon>
        <taxon>Cerithioidea</taxon>
        <taxon>Batillariidae</taxon>
        <taxon>Batillaria</taxon>
    </lineage>
</organism>
<feature type="chain" id="PRO_5044786362" evidence="1">
    <location>
        <begin position="19"/>
        <end position="185"/>
    </location>
</feature>
<dbReference type="Proteomes" id="UP001519460">
    <property type="component" value="Unassembled WGS sequence"/>
</dbReference>
<evidence type="ECO:0000313" key="2">
    <source>
        <dbReference type="EMBL" id="KAK7452619.1"/>
    </source>
</evidence>
<gene>
    <name evidence="2" type="ORF">BaRGS_00039726</name>
</gene>
<reference evidence="2 3" key="1">
    <citation type="journal article" date="2023" name="Sci. Data">
        <title>Genome assembly of the Korean intertidal mud-creeper Batillaria attramentaria.</title>
        <authorList>
            <person name="Patra A.K."/>
            <person name="Ho P.T."/>
            <person name="Jun S."/>
            <person name="Lee S.J."/>
            <person name="Kim Y."/>
            <person name="Won Y.J."/>
        </authorList>
    </citation>
    <scope>NUCLEOTIDE SEQUENCE [LARGE SCALE GENOMIC DNA]</scope>
    <source>
        <strain evidence="2">Wonlab-2016</strain>
    </source>
</reference>
<dbReference type="EMBL" id="JACVVK020000718">
    <property type="protein sequence ID" value="KAK7452619.1"/>
    <property type="molecule type" value="Genomic_DNA"/>
</dbReference>
<accession>A0ABD0J221</accession>
<keyword evidence="3" id="KW-1185">Reference proteome</keyword>
<proteinExistence type="predicted"/>
<evidence type="ECO:0000256" key="1">
    <source>
        <dbReference type="SAM" id="SignalP"/>
    </source>
</evidence>
<protein>
    <submittedName>
        <fullName evidence="2">Uncharacterized protein</fullName>
    </submittedName>
</protein>
<feature type="non-terminal residue" evidence="2">
    <location>
        <position position="185"/>
    </location>
</feature>
<name>A0ABD0J221_9CAEN</name>
<feature type="signal peptide" evidence="1">
    <location>
        <begin position="1"/>
        <end position="18"/>
    </location>
</feature>
<keyword evidence="1" id="KW-0732">Signal</keyword>
<evidence type="ECO:0000313" key="3">
    <source>
        <dbReference type="Proteomes" id="UP001519460"/>
    </source>
</evidence>